<accession>A0A1V8ZZX9</accession>
<proteinExistence type="predicted"/>
<organism evidence="1 2">
    <name type="scientific">Saccharomonospora piscinae</name>
    <dbReference type="NCBI Taxonomy" id="687388"/>
    <lineage>
        <taxon>Bacteria</taxon>
        <taxon>Bacillati</taxon>
        <taxon>Actinomycetota</taxon>
        <taxon>Actinomycetes</taxon>
        <taxon>Pseudonocardiales</taxon>
        <taxon>Pseudonocardiaceae</taxon>
        <taxon>Saccharomonospora</taxon>
    </lineage>
</organism>
<dbReference type="AlphaFoldDB" id="A0A1V8ZZX9"/>
<dbReference type="EMBL" id="MWIH01000007">
    <property type="protein sequence ID" value="OQO90313.1"/>
    <property type="molecule type" value="Genomic_DNA"/>
</dbReference>
<evidence type="ECO:0000313" key="2">
    <source>
        <dbReference type="Proteomes" id="UP000192591"/>
    </source>
</evidence>
<dbReference type="Proteomes" id="UP000192591">
    <property type="component" value="Unassembled WGS sequence"/>
</dbReference>
<comment type="caution">
    <text evidence="1">The sequence shown here is derived from an EMBL/GenBank/DDBJ whole genome shotgun (WGS) entry which is preliminary data.</text>
</comment>
<sequence length="288" mass="30598">MDRAEAQQLASRAHAALEPLHAFVYFAPEVEQSFTAAGLDSARGRYFAGRAAPLGAVGASVVTATFYNFNHRLVARHIPHAWSVVEPAELVKLRFAGAEAALRRLLGDAAASDEVTELAGLVREAAEACSPEGRPLFAGHADLGWPDGPVAALWHGATLLREHRGDGHIAALVAEGLPGLQALVSHIAQGNSFRAEAAKKLRGWTDEDWAGAEQALRERGVLGDDGGLTDEGRAMRAALEERTDHAAAGPYRAVGAEKSARIAELAKPLSRAVRKAGAFPRELFTQRS</sequence>
<name>A0A1V8ZZX9_SACPI</name>
<reference evidence="1 2" key="1">
    <citation type="submission" date="2017-02" db="EMBL/GenBank/DDBJ databases">
        <title>Draft genome of Saccharomonospora sp. 154.</title>
        <authorList>
            <person name="Alonso-Carmona G.S."/>
            <person name="De La Haba R."/>
            <person name="Vera-Gargallo B."/>
            <person name="Sandoval-Trujillo A.H."/>
            <person name="Ramirez-Duran N."/>
            <person name="Ventosa A."/>
        </authorList>
    </citation>
    <scope>NUCLEOTIDE SEQUENCE [LARGE SCALE GENOMIC DNA]</scope>
    <source>
        <strain evidence="1 2">LRS4.154</strain>
    </source>
</reference>
<dbReference type="InterPro" id="IPR054058">
    <property type="entry name" value="HTH_67"/>
</dbReference>
<dbReference type="Pfam" id="PF21863">
    <property type="entry name" value="HTH_67"/>
    <property type="match status" value="1"/>
</dbReference>
<dbReference type="RefSeq" id="WP_081193818.1">
    <property type="nucleotide sequence ID" value="NZ_MWIH01000007.1"/>
</dbReference>
<gene>
    <name evidence="1" type="ORF">B1813_18000</name>
</gene>
<dbReference type="STRING" id="1962155.B1813_18000"/>
<evidence type="ECO:0008006" key="3">
    <source>
        <dbReference type="Google" id="ProtNLM"/>
    </source>
</evidence>
<evidence type="ECO:0000313" key="1">
    <source>
        <dbReference type="EMBL" id="OQO90313.1"/>
    </source>
</evidence>
<keyword evidence="2" id="KW-1185">Reference proteome</keyword>
<protein>
    <recommendedName>
        <fullName evidence="3">SalK</fullName>
    </recommendedName>
</protein>
<dbReference type="NCBIfam" id="NF047719">
    <property type="entry name" value="SCO6745_fam_HTH"/>
    <property type="match status" value="1"/>
</dbReference>